<organism evidence="4 5">
    <name type="scientific">Rhodococcus antarcticus</name>
    <dbReference type="NCBI Taxonomy" id="2987751"/>
    <lineage>
        <taxon>Bacteria</taxon>
        <taxon>Bacillati</taxon>
        <taxon>Actinomycetota</taxon>
        <taxon>Actinomycetes</taxon>
        <taxon>Mycobacteriales</taxon>
        <taxon>Nocardiaceae</taxon>
        <taxon>Rhodococcus</taxon>
    </lineage>
</organism>
<dbReference type="InterPro" id="IPR051400">
    <property type="entry name" value="HAD-like_hydrolase"/>
</dbReference>
<dbReference type="SFLD" id="SFLDG01129">
    <property type="entry name" value="C1.5:_HAD__Beta-PGM__Phosphata"/>
    <property type="match status" value="1"/>
</dbReference>
<dbReference type="Pfam" id="PF00702">
    <property type="entry name" value="Hydrolase"/>
    <property type="match status" value="1"/>
</dbReference>
<protein>
    <submittedName>
        <fullName evidence="4">HAD family hydrolase</fullName>
    </submittedName>
</protein>
<evidence type="ECO:0000256" key="3">
    <source>
        <dbReference type="ARBA" id="ARBA00022842"/>
    </source>
</evidence>
<gene>
    <name evidence="4" type="ORF">RHODO2019_04225</name>
</gene>
<dbReference type="RefSeq" id="WP_265383771.1">
    <property type="nucleotide sequence ID" value="NZ_CP110615.1"/>
</dbReference>
<dbReference type="InterPro" id="IPR036412">
    <property type="entry name" value="HAD-like_sf"/>
</dbReference>
<evidence type="ECO:0000256" key="1">
    <source>
        <dbReference type="ARBA" id="ARBA00001946"/>
    </source>
</evidence>
<dbReference type="NCBIfam" id="TIGR01662">
    <property type="entry name" value="HAD-SF-IIIA"/>
    <property type="match status" value="1"/>
</dbReference>
<dbReference type="SUPFAM" id="SSF56784">
    <property type="entry name" value="HAD-like"/>
    <property type="match status" value="1"/>
</dbReference>
<proteinExistence type="predicted"/>
<keyword evidence="5" id="KW-1185">Reference proteome</keyword>
<dbReference type="SFLD" id="SFLDS00003">
    <property type="entry name" value="Haloacid_Dehalogenase"/>
    <property type="match status" value="1"/>
</dbReference>
<keyword evidence="2 4" id="KW-0378">Hydrolase</keyword>
<name>A0ABY6P1Z1_9NOCA</name>
<evidence type="ECO:0000313" key="4">
    <source>
        <dbReference type="EMBL" id="UZJ25667.1"/>
    </source>
</evidence>
<dbReference type="PANTHER" id="PTHR46470">
    <property type="entry name" value="N-ACYLNEURAMINATE-9-PHOSPHATASE"/>
    <property type="match status" value="1"/>
</dbReference>
<dbReference type="Gene3D" id="1.20.120.710">
    <property type="entry name" value="Haloacid dehalogenase hydrolase-like domain"/>
    <property type="match status" value="1"/>
</dbReference>
<evidence type="ECO:0000256" key="2">
    <source>
        <dbReference type="ARBA" id="ARBA00022801"/>
    </source>
</evidence>
<dbReference type="NCBIfam" id="TIGR01509">
    <property type="entry name" value="HAD-SF-IA-v3"/>
    <property type="match status" value="1"/>
</dbReference>
<accession>A0ABY6P1Z1</accession>
<dbReference type="PANTHER" id="PTHR46470:SF4">
    <property type="entry name" value="5-AMINO-6-(5-PHOSPHO-D-RIBITYLAMINO)URACIL PHOSPHATASE YIGB"/>
    <property type="match status" value="1"/>
</dbReference>
<evidence type="ECO:0000313" key="5">
    <source>
        <dbReference type="Proteomes" id="UP001164965"/>
    </source>
</evidence>
<dbReference type="Proteomes" id="UP001164965">
    <property type="component" value="Chromosome"/>
</dbReference>
<dbReference type="InterPro" id="IPR006439">
    <property type="entry name" value="HAD-SF_hydro_IA"/>
</dbReference>
<dbReference type="GO" id="GO:0016787">
    <property type="term" value="F:hydrolase activity"/>
    <property type="evidence" value="ECO:0007669"/>
    <property type="project" value="UniProtKB-KW"/>
</dbReference>
<dbReference type="InterPro" id="IPR006549">
    <property type="entry name" value="HAD-SF_hydro_IIIA"/>
</dbReference>
<dbReference type="Gene3D" id="3.40.50.1000">
    <property type="entry name" value="HAD superfamily/HAD-like"/>
    <property type="match status" value="1"/>
</dbReference>
<keyword evidence="3" id="KW-0460">Magnesium</keyword>
<comment type="cofactor">
    <cofactor evidence="1">
        <name>Mg(2+)</name>
        <dbReference type="ChEBI" id="CHEBI:18420"/>
    </cofactor>
</comment>
<dbReference type="InterPro" id="IPR023214">
    <property type="entry name" value="HAD_sf"/>
</dbReference>
<dbReference type="NCBIfam" id="TIGR01549">
    <property type="entry name" value="HAD-SF-IA-v1"/>
    <property type="match status" value="1"/>
</dbReference>
<reference evidence="4" key="1">
    <citation type="submission" date="2022-10" db="EMBL/GenBank/DDBJ databases">
        <title>Rhodococcus sp.75.</title>
        <authorList>
            <person name="Sun M."/>
        </authorList>
    </citation>
    <scope>NUCLEOTIDE SEQUENCE</scope>
    <source>
        <strain evidence="4">75</strain>
    </source>
</reference>
<sequence length="231" mass="24521">MRVRAVCLDVDDTLVDFGGAALAALEHVLGAPADGALWHQLTEHHYGRYLAGAVDFPTMQRDRLAGVYAATGRAVPADLVEVDGRRLVELRARLRLFDDVAACLAQLRADGLHVAVVSNSDGPHQRAKLAAAGLEDAFDAVVVSGEVGVAKPAPEIFRHACTELGVTPAETVHVGDKLDTDARGARDAGLHGVWLDRAGVGGELPDRVHRVRGLGEVAGLVRTLDGRARDW</sequence>
<dbReference type="EMBL" id="CP110615">
    <property type="protein sequence ID" value="UZJ25667.1"/>
    <property type="molecule type" value="Genomic_DNA"/>
</dbReference>
<dbReference type="PRINTS" id="PR00413">
    <property type="entry name" value="HADHALOGNASE"/>
</dbReference>